<dbReference type="EMBL" id="SNRW01007830">
    <property type="protein sequence ID" value="KAA6380550.1"/>
    <property type="molecule type" value="Genomic_DNA"/>
</dbReference>
<protein>
    <submittedName>
        <fullName evidence="1">Uncharacterized protein</fullName>
    </submittedName>
</protein>
<sequence length="125" mass="14342">YQVLDHQLCSFLPSSALIVSMKETDQCQCNENMFLKSQGFRWDSCIYQELIEIDGERAKTVQGELNHPSDMKIFDGMKQFCILKFGLLFNVSYDSPSGEQQLWDRTIEANVVPISAIDQAYIDAY</sequence>
<dbReference type="Proteomes" id="UP000324800">
    <property type="component" value="Unassembled WGS sequence"/>
</dbReference>
<organism evidence="1 2">
    <name type="scientific">Streblomastix strix</name>
    <dbReference type="NCBI Taxonomy" id="222440"/>
    <lineage>
        <taxon>Eukaryota</taxon>
        <taxon>Metamonada</taxon>
        <taxon>Preaxostyla</taxon>
        <taxon>Oxymonadida</taxon>
        <taxon>Streblomastigidae</taxon>
        <taxon>Streblomastix</taxon>
    </lineage>
</organism>
<dbReference type="AlphaFoldDB" id="A0A5J4VDD1"/>
<feature type="non-terminal residue" evidence="1">
    <location>
        <position position="1"/>
    </location>
</feature>
<accession>A0A5J4VDD1</accession>
<evidence type="ECO:0000313" key="1">
    <source>
        <dbReference type="EMBL" id="KAA6380550.1"/>
    </source>
</evidence>
<proteinExistence type="predicted"/>
<evidence type="ECO:0000313" key="2">
    <source>
        <dbReference type="Proteomes" id="UP000324800"/>
    </source>
</evidence>
<name>A0A5J4VDD1_9EUKA</name>
<comment type="caution">
    <text evidence="1">The sequence shown here is derived from an EMBL/GenBank/DDBJ whole genome shotgun (WGS) entry which is preliminary data.</text>
</comment>
<reference evidence="1 2" key="1">
    <citation type="submission" date="2019-03" db="EMBL/GenBank/DDBJ databases">
        <title>Single cell metagenomics reveals metabolic interactions within the superorganism composed of flagellate Streblomastix strix and complex community of Bacteroidetes bacteria on its surface.</title>
        <authorList>
            <person name="Treitli S.C."/>
            <person name="Kolisko M."/>
            <person name="Husnik F."/>
            <person name="Keeling P."/>
            <person name="Hampl V."/>
        </authorList>
    </citation>
    <scope>NUCLEOTIDE SEQUENCE [LARGE SCALE GENOMIC DNA]</scope>
    <source>
        <strain evidence="1">ST1C</strain>
    </source>
</reference>
<gene>
    <name evidence="1" type="ORF">EZS28_023923</name>
</gene>